<name>A0A7G9SSA4_9GAMM</name>
<dbReference type="Proteomes" id="UP000515804">
    <property type="component" value="Chromosome"/>
</dbReference>
<evidence type="ECO:0000256" key="4">
    <source>
        <dbReference type="ARBA" id="ARBA00022857"/>
    </source>
</evidence>
<dbReference type="Gene3D" id="3.90.180.10">
    <property type="entry name" value="Medium-chain alcohol dehydrogenases, catalytic domain"/>
    <property type="match status" value="1"/>
</dbReference>
<sequence>MRSVLHATFGEPADVLTAGDSPMPEPGPGQARVRMLLSPIHNHDVWTVRGQYGYKPTLPAIAGSEAMGVVDALGEGVEGVTIGQRVTTAGARGAWAEYFTVPANSLVPVPDNIDDATAAQLVAMPLSALMLLETLGVVEGDWIVQNAANGAVGKALAMLARARGIHVLNLVRREEGVAEMAAQGIGNTVCTMHEGWKATARELMGGARPKAAVDSVGGPASGVLASLLGENGLLVSFGSMTGESMQIPSGELIFKQITVKGFWGTPASKALSSQDRRRLMGELLQRAASGELQLPVAATYDFDAIGDAIRDSLVPGRASKGKILLRP</sequence>
<dbReference type="EC" id="1.3.1.104" evidence="9"/>
<dbReference type="SUPFAM" id="SSF50129">
    <property type="entry name" value="GroES-like"/>
    <property type="match status" value="1"/>
</dbReference>
<dbReference type="Pfam" id="PF00107">
    <property type="entry name" value="ADH_zinc_N"/>
    <property type="match status" value="1"/>
</dbReference>
<dbReference type="Pfam" id="PF08240">
    <property type="entry name" value="ADH_N"/>
    <property type="match status" value="1"/>
</dbReference>
<evidence type="ECO:0000313" key="14">
    <source>
        <dbReference type="Proteomes" id="UP000515804"/>
    </source>
</evidence>
<dbReference type="AlphaFoldDB" id="A0A7G9SSA4"/>
<protein>
    <recommendedName>
        <fullName evidence="9">enoyl-[acyl-carrier-protein] reductase</fullName>
        <ecNumber evidence="9">1.3.1.104</ecNumber>
    </recommendedName>
</protein>
<evidence type="ECO:0000256" key="2">
    <source>
        <dbReference type="ARBA" id="ARBA00022516"/>
    </source>
</evidence>
<dbReference type="GO" id="GO:0141148">
    <property type="term" value="F:enoyl-[acyl-carrier-protein] reductase (NADPH) activity"/>
    <property type="evidence" value="ECO:0007669"/>
    <property type="project" value="UniProtKB-EC"/>
</dbReference>
<keyword evidence="3" id="KW-0276">Fatty acid metabolism</keyword>
<dbReference type="InterPro" id="IPR011032">
    <property type="entry name" value="GroES-like_sf"/>
</dbReference>
<dbReference type="CDD" id="cd08292">
    <property type="entry name" value="ETR_like_2"/>
    <property type="match status" value="1"/>
</dbReference>
<dbReference type="SMART" id="SM00829">
    <property type="entry name" value="PKS_ER"/>
    <property type="match status" value="1"/>
</dbReference>
<dbReference type="InterPro" id="IPR013149">
    <property type="entry name" value="ADH-like_C"/>
</dbReference>
<gene>
    <name evidence="13" type="ORF">H9L16_03725</name>
</gene>
<accession>A0A7G9SSA4</accession>
<dbReference type="InterPro" id="IPR013154">
    <property type="entry name" value="ADH-like_N"/>
</dbReference>
<evidence type="ECO:0000313" key="13">
    <source>
        <dbReference type="EMBL" id="QNN70729.1"/>
    </source>
</evidence>
<dbReference type="RefSeq" id="WP_187553245.1">
    <property type="nucleotide sequence ID" value="NZ_BMZL01000001.1"/>
</dbReference>
<feature type="domain" description="Enoyl reductase (ER)" evidence="12">
    <location>
        <begin position="11"/>
        <end position="325"/>
    </location>
</feature>
<evidence type="ECO:0000256" key="10">
    <source>
        <dbReference type="ARBA" id="ARBA00048843"/>
    </source>
</evidence>
<organism evidence="13 14">
    <name type="scientific">Thermomonas carbonis</name>
    <dbReference type="NCBI Taxonomy" id="1463158"/>
    <lineage>
        <taxon>Bacteria</taxon>
        <taxon>Pseudomonadati</taxon>
        <taxon>Pseudomonadota</taxon>
        <taxon>Gammaproteobacteria</taxon>
        <taxon>Lysobacterales</taxon>
        <taxon>Lysobacteraceae</taxon>
        <taxon>Thermomonas</taxon>
    </lineage>
</organism>
<proteinExistence type="inferred from homology"/>
<dbReference type="SUPFAM" id="SSF51735">
    <property type="entry name" value="NAD(P)-binding Rossmann-fold domains"/>
    <property type="match status" value="1"/>
</dbReference>
<evidence type="ECO:0000256" key="1">
    <source>
        <dbReference type="ARBA" id="ARBA00010371"/>
    </source>
</evidence>
<evidence type="ECO:0000256" key="6">
    <source>
        <dbReference type="ARBA" id="ARBA00023002"/>
    </source>
</evidence>
<evidence type="ECO:0000256" key="7">
    <source>
        <dbReference type="ARBA" id="ARBA00023098"/>
    </source>
</evidence>
<dbReference type="GO" id="GO:0006633">
    <property type="term" value="P:fatty acid biosynthetic process"/>
    <property type="evidence" value="ECO:0007669"/>
    <property type="project" value="UniProtKB-KW"/>
</dbReference>
<keyword evidence="5" id="KW-0809">Transit peptide</keyword>
<feature type="region of interest" description="Disordered" evidence="11">
    <location>
        <begin position="1"/>
        <end position="28"/>
    </location>
</feature>
<evidence type="ECO:0000256" key="5">
    <source>
        <dbReference type="ARBA" id="ARBA00022946"/>
    </source>
</evidence>
<dbReference type="InterPro" id="IPR051034">
    <property type="entry name" value="Mito_Enoyl-ACP_Reductase"/>
</dbReference>
<keyword evidence="7" id="KW-0443">Lipid metabolism</keyword>
<reference evidence="13 14" key="1">
    <citation type="submission" date="2020-08" db="EMBL/GenBank/DDBJ databases">
        <title>Genome sequence of Thermomonas carbonis KCTC 42013T.</title>
        <authorList>
            <person name="Hyun D.-W."/>
            <person name="Bae J.-W."/>
        </authorList>
    </citation>
    <scope>NUCLEOTIDE SEQUENCE [LARGE SCALE GENOMIC DNA]</scope>
    <source>
        <strain evidence="13 14">KCTC 42013</strain>
    </source>
</reference>
<keyword evidence="8" id="KW-0275">Fatty acid biosynthesis</keyword>
<evidence type="ECO:0000256" key="9">
    <source>
        <dbReference type="ARBA" id="ARBA00038963"/>
    </source>
</evidence>
<keyword evidence="14" id="KW-1185">Reference proteome</keyword>
<dbReference type="Gene3D" id="3.40.50.720">
    <property type="entry name" value="NAD(P)-binding Rossmann-like Domain"/>
    <property type="match status" value="1"/>
</dbReference>
<dbReference type="EMBL" id="CP060719">
    <property type="protein sequence ID" value="QNN70729.1"/>
    <property type="molecule type" value="Genomic_DNA"/>
</dbReference>
<dbReference type="InterPro" id="IPR036291">
    <property type="entry name" value="NAD(P)-bd_dom_sf"/>
</dbReference>
<evidence type="ECO:0000256" key="11">
    <source>
        <dbReference type="SAM" id="MobiDB-lite"/>
    </source>
</evidence>
<comment type="similarity">
    <text evidence="1">Belongs to the zinc-containing alcohol dehydrogenase family. Quinone oxidoreductase subfamily.</text>
</comment>
<evidence type="ECO:0000256" key="3">
    <source>
        <dbReference type="ARBA" id="ARBA00022832"/>
    </source>
</evidence>
<evidence type="ECO:0000259" key="12">
    <source>
        <dbReference type="SMART" id="SM00829"/>
    </source>
</evidence>
<keyword evidence="6" id="KW-0560">Oxidoreductase</keyword>
<dbReference type="PANTHER" id="PTHR43981">
    <property type="entry name" value="ENOYL-[ACYL-CARRIER-PROTEIN] REDUCTASE, MITOCHONDRIAL"/>
    <property type="match status" value="1"/>
</dbReference>
<dbReference type="InterPro" id="IPR020843">
    <property type="entry name" value="ER"/>
</dbReference>
<comment type="catalytic activity">
    <reaction evidence="10">
        <text>a 2,3-saturated acyl-[ACP] + NADP(+) = a (2E)-enoyl-[ACP] + NADPH + H(+)</text>
        <dbReference type="Rhea" id="RHEA:22564"/>
        <dbReference type="Rhea" id="RHEA-COMP:9925"/>
        <dbReference type="Rhea" id="RHEA-COMP:9926"/>
        <dbReference type="ChEBI" id="CHEBI:15378"/>
        <dbReference type="ChEBI" id="CHEBI:57783"/>
        <dbReference type="ChEBI" id="CHEBI:58349"/>
        <dbReference type="ChEBI" id="CHEBI:78784"/>
        <dbReference type="ChEBI" id="CHEBI:78785"/>
        <dbReference type="EC" id="1.3.1.104"/>
    </reaction>
</comment>
<dbReference type="KEGG" id="tcn:H9L16_03725"/>
<keyword evidence="2" id="KW-0444">Lipid biosynthesis</keyword>
<dbReference type="PANTHER" id="PTHR43981:SF2">
    <property type="entry name" value="ENOYL-[ACYL-CARRIER-PROTEIN] REDUCTASE, MITOCHONDRIAL"/>
    <property type="match status" value="1"/>
</dbReference>
<evidence type="ECO:0000256" key="8">
    <source>
        <dbReference type="ARBA" id="ARBA00023160"/>
    </source>
</evidence>
<keyword evidence="4" id="KW-0521">NADP</keyword>